<evidence type="ECO:0000313" key="4">
    <source>
        <dbReference type="Proteomes" id="UP000015104"/>
    </source>
</evidence>
<feature type="chain" id="PRO_5004590689" evidence="2">
    <location>
        <begin position="19"/>
        <end position="104"/>
    </location>
</feature>
<dbReference type="KEGG" id="tut:107360098"/>
<keyword evidence="4" id="KW-1185">Reference proteome</keyword>
<keyword evidence="1" id="KW-0812">Transmembrane</keyword>
<dbReference type="AlphaFoldDB" id="T1JT90"/>
<reference evidence="3" key="2">
    <citation type="submission" date="2015-06" db="UniProtKB">
        <authorList>
            <consortium name="EnsemblMetazoa"/>
        </authorList>
    </citation>
    <scope>IDENTIFICATION</scope>
</reference>
<reference evidence="4" key="1">
    <citation type="submission" date="2011-08" db="EMBL/GenBank/DDBJ databases">
        <authorList>
            <person name="Rombauts S."/>
        </authorList>
    </citation>
    <scope>NUCLEOTIDE SEQUENCE</scope>
    <source>
        <strain evidence="4">London</strain>
    </source>
</reference>
<protein>
    <submittedName>
        <fullName evidence="3">Uncharacterized protein</fullName>
    </submittedName>
</protein>
<accession>T1JT90</accession>
<dbReference type="HOGENOM" id="CLU_2309549_0_0_1"/>
<organism evidence="3 4">
    <name type="scientific">Tetranychus urticae</name>
    <name type="common">Two-spotted spider mite</name>
    <dbReference type="NCBI Taxonomy" id="32264"/>
    <lineage>
        <taxon>Eukaryota</taxon>
        <taxon>Metazoa</taxon>
        <taxon>Ecdysozoa</taxon>
        <taxon>Arthropoda</taxon>
        <taxon>Chelicerata</taxon>
        <taxon>Arachnida</taxon>
        <taxon>Acari</taxon>
        <taxon>Acariformes</taxon>
        <taxon>Trombidiformes</taxon>
        <taxon>Prostigmata</taxon>
        <taxon>Eleutherengona</taxon>
        <taxon>Raphignathae</taxon>
        <taxon>Tetranychoidea</taxon>
        <taxon>Tetranychidae</taxon>
        <taxon>Tetranychus</taxon>
    </lineage>
</organism>
<keyword evidence="2" id="KW-0732">Signal</keyword>
<keyword evidence="1" id="KW-0472">Membrane</keyword>
<proteinExistence type="predicted"/>
<dbReference type="Proteomes" id="UP000015104">
    <property type="component" value="Unassembled WGS sequence"/>
</dbReference>
<feature type="signal peptide" evidence="2">
    <location>
        <begin position="1"/>
        <end position="18"/>
    </location>
</feature>
<sequence length="104" mass="11629">MRFVIVLALALCLGFAYGADLSRSKRDMQQEMQNIIQEIQKNGIGAVGKQINEFVKNFQDQIQSWHCPDINDYFNTLQSGDPGKIAQMLFTGAVCVALGLYGRQ</sequence>
<dbReference type="EnsemblMetazoa" id="tetur01g13270.1">
    <property type="protein sequence ID" value="tetur01g13270.1"/>
    <property type="gene ID" value="tetur01g13270"/>
</dbReference>
<evidence type="ECO:0000256" key="2">
    <source>
        <dbReference type="SAM" id="SignalP"/>
    </source>
</evidence>
<keyword evidence="1" id="KW-1133">Transmembrane helix</keyword>
<name>T1JT90_TETUR</name>
<evidence type="ECO:0000313" key="3">
    <source>
        <dbReference type="EnsemblMetazoa" id="tetur01g13270.1"/>
    </source>
</evidence>
<gene>
    <name evidence="3" type="primary">107360098</name>
</gene>
<dbReference type="EMBL" id="CAEY01000474">
    <property type="status" value="NOT_ANNOTATED_CDS"/>
    <property type="molecule type" value="Genomic_DNA"/>
</dbReference>
<evidence type="ECO:0000256" key="1">
    <source>
        <dbReference type="SAM" id="Phobius"/>
    </source>
</evidence>
<feature type="transmembrane region" description="Helical" evidence="1">
    <location>
        <begin position="85"/>
        <end position="102"/>
    </location>
</feature>